<feature type="transmembrane region" description="Helical" evidence="2">
    <location>
        <begin position="50"/>
        <end position="69"/>
    </location>
</feature>
<sequence length="326" mass="35772">MRSNPFNIARLIALSLQVHLNVLVFVSALWNVNVTQASGQPLPTAELCLILTSITFCVMISLWGIVWCLKITSPFLASLKFECGWLTLLLMFQFAATIGASVHVLPPGSASVVSASHRLLLAAAWMAAVLTALYLAALIGAIMLHKSMFSEIWSASAPSVDWFVHRKLDANNMESDSWTRYLGDIESSAMRKQRFGNTSDCGTNATTDPKPNPYHEKAPWAQSIRRGVDEPFTSRTESDVASEARSVSPSKLNAALPPLPLRVEAKSKSPGSRFIERFRESQVPVRPSPPLGLPSTPFPSTVDDHNMPIPLPRWSEWIRADANGHA</sequence>
<proteinExistence type="predicted"/>
<feature type="transmembrane region" description="Helical" evidence="2">
    <location>
        <begin position="122"/>
        <end position="144"/>
    </location>
</feature>
<evidence type="ECO:0000256" key="1">
    <source>
        <dbReference type="SAM" id="MobiDB-lite"/>
    </source>
</evidence>
<keyword evidence="2" id="KW-0472">Membrane</keyword>
<dbReference type="Proteomes" id="UP001218218">
    <property type="component" value="Unassembled WGS sequence"/>
</dbReference>
<accession>A0AAD6ZXJ6</accession>
<organism evidence="3 4">
    <name type="scientific">Mycena albidolilacea</name>
    <dbReference type="NCBI Taxonomy" id="1033008"/>
    <lineage>
        <taxon>Eukaryota</taxon>
        <taxon>Fungi</taxon>
        <taxon>Dikarya</taxon>
        <taxon>Basidiomycota</taxon>
        <taxon>Agaricomycotina</taxon>
        <taxon>Agaricomycetes</taxon>
        <taxon>Agaricomycetidae</taxon>
        <taxon>Agaricales</taxon>
        <taxon>Marasmiineae</taxon>
        <taxon>Mycenaceae</taxon>
        <taxon>Mycena</taxon>
    </lineage>
</organism>
<evidence type="ECO:0000256" key="2">
    <source>
        <dbReference type="SAM" id="Phobius"/>
    </source>
</evidence>
<feature type="region of interest" description="Disordered" evidence="1">
    <location>
        <begin position="195"/>
        <end position="217"/>
    </location>
</feature>
<evidence type="ECO:0000313" key="4">
    <source>
        <dbReference type="Proteomes" id="UP001218218"/>
    </source>
</evidence>
<reference evidence="3" key="1">
    <citation type="submission" date="2023-03" db="EMBL/GenBank/DDBJ databases">
        <title>Massive genome expansion in bonnet fungi (Mycena s.s.) driven by repeated elements and novel gene families across ecological guilds.</title>
        <authorList>
            <consortium name="Lawrence Berkeley National Laboratory"/>
            <person name="Harder C.B."/>
            <person name="Miyauchi S."/>
            <person name="Viragh M."/>
            <person name="Kuo A."/>
            <person name="Thoen E."/>
            <person name="Andreopoulos B."/>
            <person name="Lu D."/>
            <person name="Skrede I."/>
            <person name="Drula E."/>
            <person name="Henrissat B."/>
            <person name="Morin E."/>
            <person name="Kohler A."/>
            <person name="Barry K."/>
            <person name="LaButti K."/>
            <person name="Morin E."/>
            <person name="Salamov A."/>
            <person name="Lipzen A."/>
            <person name="Mereny Z."/>
            <person name="Hegedus B."/>
            <person name="Baldrian P."/>
            <person name="Stursova M."/>
            <person name="Weitz H."/>
            <person name="Taylor A."/>
            <person name="Grigoriev I.V."/>
            <person name="Nagy L.G."/>
            <person name="Martin F."/>
            <person name="Kauserud H."/>
        </authorList>
    </citation>
    <scope>NUCLEOTIDE SEQUENCE</scope>
    <source>
        <strain evidence="3">CBHHK002</strain>
    </source>
</reference>
<name>A0AAD6ZXJ6_9AGAR</name>
<keyword evidence="2" id="KW-0812">Transmembrane</keyword>
<feature type="transmembrane region" description="Helical" evidence="2">
    <location>
        <begin position="12"/>
        <end position="30"/>
    </location>
</feature>
<comment type="caution">
    <text evidence="3">The sequence shown here is derived from an EMBL/GenBank/DDBJ whole genome shotgun (WGS) entry which is preliminary data.</text>
</comment>
<feature type="compositionally biased region" description="Polar residues" evidence="1">
    <location>
        <begin position="195"/>
        <end position="209"/>
    </location>
</feature>
<keyword evidence="4" id="KW-1185">Reference proteome</keyword>
<evidence type="ECO:0000313" key="3">
    <source>
        <dbReference type="EMBL" id="KAJ7343588.1"/>
    </source>
</evidence>
<feature type="transmembrane region" description="Helical" evidence="2">
    <location>
        <begin position="81"/>
        <end position="102"/>
    </location>
</feature>
<dbReference type="EMBL" id="JARIHO010000023">
    <property type="protein sequence ID" value="KAJ7343588.1"/>
    <property type="molecule type" value="Genomic_DNA"/>
</dbReference>
<feature type="region of interest" description="Disordered" evidence="1">
    <location>
        <begin position="231"/>
        <end position="251"/>
    </location>
</feature>
<keyword evidence="2" id="KW-1133">Transmembrane helix</keyword>
<gene>
    <name evidence="3" type="ORF">DFH08DRAFT_873135</name>
</gene>
<dbReference type="AlphaFoldDB" id="A0AAD6ZXJ6"/>
<protein>
    <submittedName>
        <fullName evidence="3">Uncharacterized protein</fullName>
    </submittedName>
</protein>